<dbReference type="PANTHER" id="PTHR18945">
    <property type="entry name" value="NEUROTRANSMITTER GATED ION CHANNEL"/>
    <property type="match status" value="1"/>
</dbReference>
<protein>
    <submittedName>
        <fullName evidence="4">Neurotransmitter-gated ion-channel ligand-binding protein</fullName>
    </submittedName>
</protein>
<evidence type="ECO:0000256" key="2">
    <source>
        <dbReference type="SAM" id="Phobius"/>
    </source>
</evidence>
<dbReference type="SUPFAM" id="SSF63712">
    <property type="entry name" value="Nicotinic receptor ligand binding domain-like"/>
    <property type="match status" value="1"/>
</dbReference>
<dbReference type="EMBL" id="CP027668">
    <property type="protein sequence ID" value="AVO47656.1"/>
    <property type="molecule type" value="Genomic_DNA"/>
</dbReference>
<keyword evidence="2" id="KW-0472">Membrane</keyword>
<evidence type="ECO:0000259" key="3">
    <source>
        <dbReference type="Pfam" id="PF02931"/>
    </source>
</evidence>
<dbReference type="Gene3D" id="1.20.58.390">
    <property type="entry name" value="Neurotransmitter-gated ion-channel transmembrane domain"/>
    <property type="match status" value="1"/>
</dbReference>
<feature type="region of interest" description="Disordered" evidence="1">
    <location>
        <begin position="1"/>
        <end position="120"/>
    </location>
</feature>
<feature type="compositionally biased region" description="Basic and acidic residues" evidence="1">
    <location>
        <begin position="65"/>
        <end position="78"/>
    </location>
</feature>
<keyword evidence="2" id="KW-0812">Transmembrane</keyword>
<dbReference type="KEGG" id="phr:C6569_12675"/>
<proteinExistence type="predicted"/>
<evidence type="ECO:0000256" key="1">
    <source>
        <dbReference type="SAM" id="MobiDB-lite"/>
    </source>
</evidence>
<name>A0A2S0NI47_9HYPH</name>
<reference evidence="4 5" key="1">
    <citation type="submission" date="2018-03" db="EMBL/GenBank/DDBJ databases">
        <title>Genome sequencing of Phreatobacter sp.</title>
        <authorList>
            <person name="Kim S.-J."/>
            <person name="Heo J."/>
            <person name="Kwon S.-W."/>
        </authorList>
    </citation>
    <scope>NUCLEOTIDE SEQUENCE [LARGE SCALE GENOMIC DNA]</scope>
    <source>
        <strain evidence="4 5">S-12</strain>
    </source>
</reference>
<feature type="compositionally biased region" description="Basic residues" evidence="1">
    <location>
        <begin position="42"/>
        <end position="63"/>
    </location>
</feature>
<dbReference type="Gene3D" id="2.70.170.10">
    <property type="entry name" value="Neurotransmitter-gated ion-channel ligand-binding domain"/>
    <property type="match status" value="1"/>
</dbReference>
<feature type="domain" description="Neurotransmitter-gated ion-channel ligand-binding" evidence="3">
    <location>
        <begin position="160"/>
        <end position="344"/>
    </location>
</feature>
<dbReference type="InterPro" id="IPR038050">
    <property type="entry name" value="Neuro_actylchol_rec"/>
</dbReference>
<feature type="transmembrane region" description="Helical" evidence="2">
    <location>
        <begin position="353"/>
        <end position="373"/>
    </location>
</feature>
<dbReference type="GO" id="GO:0004888">
    <property type="term" value="F:transmembrane signaling receptor activity"/>
    <property type="evidence" value="ECO:0007669"/>
    <property type="project" value="InterPro"/>
</dbReference>
<dbReference type="Proteomes" id="UP000237889">
    <property type="component" value="Chromosome"/>
</dbReference>
<feature type="transmembrane region" description="Helical" evidence="2">
    <location>
        <begin position="414"/>
        <end position="437"/>
    </location>
</feature>
<sequence length="485" mass="54641">MGRRHRTLARLQRAHDRRHGRRKGLFRAPRRLPKGRADLRVRRAGRRDHRLLRRHGLAPRLHSRASADGRGLCREARSIPHTAGTAETGRSPRAAPGPDRLRQPREPARRCRRPGQEPGSFGVTPRALMCLLALLSIGLAALATTDRPALAQAALPEGVELPVQVRLAVRVLNITRFHEVLGEVGASVEFTQRWFDPAIRFDRVERGSERIDLVGPEAEERLRTMWSPDLVIESMIGVPRTKTVSLSLFHDGRVVLLRRFDADFRVQVAMGAFPFDRQALTLSFVPPRHPAAEVVLTTTEFDRQYSSLAPVISAVNWIPVRLGFRQDTFYGWNARPYSRLTVAAEVWRNWQRYVLRVFVPYFAIMSLSLFLLWAPERVISNTQRAPMVFSSLLALAALSFTFESSFPGSISMNSPIATMISMGYFYLVLVLLLDLLLNQHGSAIARRYPALLIEARRNLRYTVPLIYFGICLLVLLASGDGGATP</sequence>
<evidence type="ECO:0000313" key="5">
    <source>
        <dbReference type="Proteomes" id="UP000237889"/>
    </source>
</evidence>
<dbReference type="InterPro" id="IPR006201">
    <property type="entry name" value="Neur_channel"/>
</dbReference>
<evidence type="ECO:0000313" key="4">
    <source>
        <dbReference type="EMBL" id="AVO47656.1"/>
    </source>
</evidence>
<dbReference type="Pfam" id="PF02931">
    <property type="entry name" value="Neur_chan_LBD"/>
    <property type="match status" value="1"/>
</dbReference>
<dbReference type="OrthoDB" id="1326189at2"/>
<dbReference type="GO" id="GO:0005230">
    <property type="term" value="F:extracellular ligand-gated monoatomic ion channel activity"/>
    <property type="evidence" value="ECO:0007669"/>
    <property type="project" value="InterPro"/>
</dbReference>
<gene>
    <name evidence="4" type="ORF">C6569_12675</name>
</gene>
<keyword evidence="2" id="KW-1133">Transmembrane helix</keyword>
<dbReference type="InterPro" id="IPR036734">
    <property type="entry name" value="Neur_chan_lig-bd_sf"/>
</dbReference>
<feature type="transmembrane region" description="Helical" evidence="2">
    <location>
        <begin position="385"/>
        <end position="402"/>
    </location>
</feature>
<accession>A0A2S0NI47</accession>
<feature type="transmembrane region" description="Helical" evidence="2">
    <location>
        <begin position="458"/>
        <end position="479"/>
    </location>
</feature>
<feature type="compositionally biased region" description="Basic residues" evidence="1">
    <location>
        <begin position="15"/>
        <end position="34"/>
    </location>
</feature>
<keyword evidence="5" id="KW-1185">Reference proteome</keyword>
<dbReference type="InterPro" id="IPR006202">
    <property type="entry name" value="Neur_chan_lig-bd"/>
</dbReference>
<feature type="compositionally biased region" description="Basic and acidic residues" evidence="1">
    <location>
        <begin position="99"/>
        <end position="109"/>
    </location>
</feature>
<organism evidence="4 5">
    <name type="scientific">Phreatobacter cathodiphilus</name>
    <dbReference type="NCBI Taxonomy" id="1868589"/>
    <lineage>
        <taxon>Bacteria</taxon>
        <taxon>Pseudomonadati</taxon>
        <taxon>Pseudomonadota</taxon>
        <taxon>Alphaproteobacteria</taxon>
        <taxon>Hyphomicrobiales</taxon>
        <taxon>Phreatobacteraceae</taxon>
        <taxon>Phreatobacter</taxon>
    </lineage>
</organism>
<dbReference type="AlphaFoldDB" id="A0A2S0NI47"/>
<dbReference type="GO" id="GO:0016020">
    <property type="term" value="C:membrane"/>
    <property type="evidence" value="ECO:0007669"/>
    <property type="project" value="InterPro"/>
</dbReference>